<keyword evidence="2" id="KW-0238">DNA-binding</keyword>
<dbReference type="PANTHER" id="PTHR43537">
    <property type="entry name" value="TRANSCRIPTIONAL REGULATOR, GNTR FAMILY"/>
    <property type="match status" value="1"/>
</dbReference>
<dbReference type="Gene3D" id="1.20.120.530">
    <property type="entry name" value="GntR ligand-binding domain-like"/>
    <property type="match status" value="1"/>
</dbReference>
<dbReference type="Gene3D" id="1.10.10.10">
    <property type="entry name" value="Winged helix-like DNA-binding domain superfamily/Winged helix DNA-binding domain"/>
    <property type="match status" value="1"/>
</dbReference>
<dbReference type="InterPro" id="IPR036388">
    <property type="entry name" value="WH-like_DNA-bd_sf"/>
</dbReference>
<reference evidence="5 6" key="1">
    <citation type="journal article" date="2012" name="J. Bacteriol.">
        <title>Draft Genome Sequence of Mesorhizobium alhagi CCNWXJ12-2T, a Novel Salt-Resistant Species Isolated from the Desert of Northwestern China.</title>
        <authorList>
            <person name="Zhou M."/>
            <person name="Chen W."/>
            <person name="Chen H."/>
            <person name="Wei G."/>
        </authorList>
    </citation>
    <scope>NUCLEOTIDE SEQUENCE [LARGE SCALE GENOMIC DNA]</scope>
    <source>
        <strain evidence="5 6">CCNWXJ12-2</strain>
    </source>
</reference>
<protein>
    <submittedName>
        <fullName evidence="5">GntR family transcriptional regulator</fullName>
    </submittedName>
</protein>
<dbReference type="PROSITE" id="PS50949">
    <property type="entry name" value="HTH_GNTR"/>
    <property type="match status" value="1"/>
</dbReference>
<dbReference type="GO" id="GO:0003700">
    <property type="term" value="F:DNA-binding transcription factor activity"/>
    <property type="evidence" value="ECO:0007669"/>
    <property type="project" value="InterPro"/>
</dbReference>
<dbReference type="InterPro" id="IPR011711">
    <property type="entry name" value="GntR_C"/>
</dbReference>
<keyword evidence="1" id="KW-0805">Transcription regulation</keyword>
<evidence type="ECO:0000313" key="5">
    <source>
        <dbReference type="EMBL" id="EHK59076.1"/>
    </source>
</evidence>
<feature type="domain" description="HTH gntR-type" evidence="4">
    <location>
        <begin position="44"/>
        <end position="111"/>
    </location>
</feature>
<dbReference type="PANTHER" id="PTHR43537:SF39">
    <property type="entry name" value="HTH-TYPE TRANSCRIPTIONAL REGULATOR MCBR"/>
    <property type="match status" value="1"/>
</dbReference>
<dbReference type="EMBL" id="AHAM01000020">
    <property type="protein sequence ID" value="EHK59076.1"/>
    <property type="molecule type" value="Genomic_DNA"/>
</dbReference>
<organism evidence="5 6">
    <name type="scientific">Mesorhizobium alhagi CCNWXJ12-2</name>
    <dbReference type="NCBI Taxonomy" id="1107882"/>
    <lineage>
        <taxon>Bacteria</taxon>
        <taxon>Pseudomonadati</taxon>
        <taxon>Pseudomonadota</taxon>
        <taxon>Alphaproteobacteria</taxon>
        <taxon>Hyphomicrobiales</taxon>
        <taxon>Phyllobacteriaceae</taxon>
        <taxon>Allomesorhizobium</taxon>
    </lineage>
</organism>
<dbReference type="SMART" id="SM00345">
    <property type="entry name" value="HTH_GNTR"/>
    <property type="match status" value="1"/>
</dbReference>
<dbReference type="Pfam" id="PF00392">
    <property type="entry name" value="GntR"/>
    <property type="match status" value="1"/>
</dbReference>
<evidence type="ECO:0000256" key="2">
    <source>
        <dbReference type="ARBA" id="ARBA00023125"/>
    </source>
</evidence>
<dbReference type="PATRIC" id="fig|1107882.3.peg.318"/>
<dbReference type="Pfam" id="PF07729">
    <property type="entry name" value="FCD"/>
    <property type="match status" value="1"/>
</dbReference>
<evidence type="ECO:0000313" key="6">
    <source>
        <dbReference type="Proteomes" id="UP000003250"/>
    </source>
</evidence>
<dbReference type="AlphaFoldDB" id="H0HJL6"/>
<proteinExistence type="predicted"/>
<dbReference type="SMART" id="SM00895">
    <property type="entry name" value="FCD"/>
    <property type="match status" value="1"/>
</dbReference>
<dbReference type="Proteomes" id="UP000003250">
    <property type="component" value="Unassembled WGS sequence"/>
</dbReference>
<keyword evidence="3" id="KW-0804">Transcription</keyword>
<dbReference type="InterPro" id="IPR008920">
    <property type="entry name" value="TF_FadR/GntR_C"/>
</dbReference>
<sequence>MAALRGVKSNGGHNARTGMSARSRIRPNWVFRMSRRALSPVGRETLHDRVYAELRRSLIHGMFDAGDMLRIQDVAETLQTSTMPVREALGRLVSEQALEALPNRSVRVPVITRERLDDLARARCLIEGQITALALPNLSSEDFARLRQLTVECETAFRGDEKDKAQTTSELNHAFHFYIYRAAGSDVLIPIVESLWLQSGPYVRAAAHIHDERRDIPATHHHWALIEALERGDVASSIKALTDDITRSFNLIRSRLDEQDIPEKAVSYA</sequence>
<evidence type="ECO:0000259" key="4">
    <source>
        <dbReference type="PROSITE" id="PS50949"/>
    </source>
</evidence>
<evidence type="ECO:0000256" key="3">
    <source>
        <dbReference type="ARBA" id="ARBA00023163"/>
    </source>
</evidence>
<keyword evidence="6" id="KW-1185">Reference proteome</keyword>
<dbReference type="InterPro" id="IPR036390">
    <property type="entry name" value="WH_DNA-bd_sf"/>
</dbReference>
<dbReference type="InterPro" id="IPR000524">
    <property type="entry name" value="Tscrpt_reg_HTH_GntR"/>
</dbReference>
<gene>
    <name evidence="5" type="ORF">MAXJ12_01606</name>
</gene>
<accession>H0HJL6</accession>
<dbReference type="SUPFAM" id="SSF48008">
    <property type="entry name" value="GntR ligand-binding domain-like"/>
    <property type="match status" value="1"/>
</dbReference>
<dbReference type="GO" id="GO:0003677">
    <property type="term" value="F:DNA binding"/>
    <property type="evidence" value="ECO:0007669"/>
    <property type="project" value="UniProtKB-KW"/>
</dbReference>
<evidence type="ECO:0000256" key="1">
    <source>
        <dbReference type="ARBA" id="ARBA00023015"/>
    </source>
</evidence>
<name>H0HJL6_9HYPH</name>
<dbReference type="SUPFAM" id="SSF46785">
    <property type="entry name" value="Winged helix' DNA-binding domain"/>
    <property type="match status" value="1"/>
</dbReference>